<dbReference type="Pfam" id="PF00072">
    <property type="entry name" value="Response_reg"/>
    <property type="match status" value="1"/>
</dbReference>
<dbReference type="GO" id="GO:0003677">
    <property type="term" value="F:DNA binding"/>
    <property type="evidence" value="ECO:0007669"/>
    <property type="project" value="UniProtKB-KW"/>
</dbReference>
<evidence type="ECO:0000313" key="5">
    <source>
        <dbReference type="EMBL" id="MBB6108741.1"/>
    </source>
</evidence>
<proteinExistence type="predicted"/>
<keyword evidence="7" id="KW-1185">Reference proteome</keyword>
<reference evidence="7 8" key="1">
    <citation type="submission" date="2020-08" db="EMBL/GenBank/DDBJ databases">
        <title>Genomic Encyclopedia of Type Strains, Phase IV (KMG-V): Genome sequencing to study the core and pangenomes of soil and plant-associated prokaryotes.</title>
        <authorList>
            <person name="Whitman W."/>
        </authorList>
    </citation>
    <scope>NUCLEOTIDE SEQUENCE [LARGE SCALE GENOMIC DNA]</scope>
    <source>
        <strain evidence="5 7">ANJLi2</strain>
        <strain evidence="6 8">MP601</strain>
    </source>
</reference>
<evidence type="ECO:0000256" key="3">
    <source>
        <dbReference type="PROSITE-ProRule" id="PRU00169"/>
    </source>
</evidence>
<organism evidence="6 8">
    <name type="scientific">Mucilaginibacter lappiensis</name>
    <dbReference type="NCBI Taxonomy" id="354630"/>
    <lineage>
        <taxon>Bacteria</taxon>
        <taxon>Pseudomonadati</taxon>
        <taxon>Bacteroidota</taxon>
        <taxon>Sphingobacteriia</taxon>
        <taxon>Sphingobacteriales</taxon>
        <taxon>Sphingobacteriaceae</taxon>
        <taxon>Mucilaginibacter</taxon>
    </lineage>
</organism>
<evidence type="ECO:0000313" key="6">
    <source>
        <dbReference type="EMBL" id="MBB6129380.1"/>
    </source>
</evidence>
<evidence type="ECO:0000313" key="8">
    <source>
        <dbReference type="Proteomes" id="UP000548326"/>
    </source>
</evidence>
<evidence type="ECO:0000256" key="1">
    <source>
        <dbReference type="ARBA" id="ARBA00022553"/>
    </source>
</evidence>
<dbReference type="Proteomes" id="UP000548326">
    <property type="component" value="Unassembled WGS sequence"/>
</dbReference>
<feature type="domain" description="Response regulatory" evidence="4">
    <location>
        <begin position="4"/>
        <end position="119"/>
    </location>
</feature>
<dbReference type="GO" id="GO:0000160">
    <property type="term" value="P:phosphorelay signal transduction system"/>
    <property type="evidence" value="ECO:0007669"/>
    <property type="project" value="UniProtKB-KW"/>
</dbReference>
<dbReference type="EMBL" id="JACHCB010000002">
    <property type="protein sequence ID" value="MBB6108741.1"/>
    <property type="molecule type" value="Genomic_DNA"/>
</dbReference>
<comment type="caution">
    <text evidence="6">The sequence shown here is derived from an EMBL/GenBank/DDBJ whole genome shotgun (WGS) entry which is preliminary data.</text>
</comment>
<dbReference type="PROSITE" id="PS50110">
    <property type="entry name" value="RESPONSE_REGULATORY"/>
    <property type="match status" value="1"/>
</dbReference>
<dbReference type="PANTHER" id="PTHR44591">
    <property type="entry name" value="STRESS RESPONSE REGULATOR PROTEIN 1"/>
    <property type="match status" value="1"/>
</dbReference>
<keyword evidence="2" id="KW-0902">Two-component regulatory system</keyword>
<evidence type="ECO:0000313" key="7">
    <source>
        <dbReference type="Proteomes" id="UP000541583"/>
    </source>
</evidence>
<evidence type="ECO:0000256" key="2">
    <source>
        <dbReference type="ARBA" id="ARBA00023012"/>
    </source>
</evidence>
<dbReference type="InterPro" id="IPR001789">
    <property type="entry name" value="Sig_transdc_resp-reg_receiver"/>
</dbReference>
<dbReference type="Proteomes" id="UP000541583">
    <property type="component" value="Unassembled WGS sequence"/>
</dbReference>
<evidence type="ECO:0000259" key="4">
    <source>
        <dbReference type="PROSITE" id="PS50110"/>
    </source>
</evidence>
<dbReference type="AlphaFoldDB" id="A0A841JEV1"/>
<dbReference type="RefSeq" id="WP_076371823.1">
    <property type="nucleotide sequence ID" value="NZ_FTMG01000002.1"/>
</dbReference>
<feature type="modified residue" description="4-aspartylphosphate" evidence="3">
    <location>
        <position position="53"/>
    </location>
</feature>
<dbReference type="InterPro" id="IPR011006">
    <property type="entry name" value="CheY-like_superfamily"/>
</dbReference>
<dbReference type="SMART" id="SM00448">
    <property type="entry name" value="REC"/>
    <property type="match status" value="1"/>
</dbReference>
<protein>
    <submittedName>
        <fullName evidence="6">DNA-binding response OmpR family regulator</fullName>
    </submittedName>
</protein>
<name>A0A841JEV1_9SPHI</name>
<dbReference type="InterPro" id="IPR050595">
    <property type="entry name" value="Bact_response_regulator"/>
</dbReference>
<keyword evidence="1 3" id="KW-0597">Phosphoprotein</keyword>
<dbReference type="EMBL" id="JACHCA010000009">
    <property type="protein sequence ID" value="MBB6129380.1"/>
    <property type="molecule type" value="Genomic_DNA"/>
</dbReference>
<dbReference type="Gene3D" id="3.40.50.2300">
    <property type="match status" value="1"/>
</dbReference>
<gene>
    <name evidence="6" type="ORF">HDF22_003506</name>
    <name evidence="5" type="ORF">HDF23_001476</name>
</gene>
<dbReference type="SUPFAM" id="SSF52172">
    <property type="entry name" value="CheY-like"/>
    <property type="match status" value="1"/>
</dbReference>
<sequence length="121" mass="13538">MAKKILIVDHNGLMTEVMSYILISNGYEVMTLDNAAQIFSSIRQNQPDLIILDAVLPGIDGIDVCRLLKWNKETQTLPVIICTDNDDTENYLKQEGAPNDVLHKPFGMNNLIETVEHQLAA</sequence>
<keyword evidence="6" id="KW-0238">DNA-binding</keyword>
<accession>A0A841JEV1</accession>
<dbReference type="PANTHER" id="PTHR44591:SF14">
    <property type="entry name" value="PROTEIN PILG"/>
    <property type="match status" value="1"/>
</dbReference>